<dbReference type="EMBL" id="LR216287">
    <property type="protein sequence ID" value="VFJ12572.1"/>
    <property type="molecule type" value="Genomic_DNA"/>
</dbReference>
<protein>
    <submittedName>
        <fullName evidence="1">Uncharacterized protein</fullName>
    </submittedName>
</protein>
<proteinExistence type="predicted"/>
<evidence type="ECO:0000313" key="1">
    <source>
        <dbReference type="EMBL" id="VFJ12572.1"/>
    </source>
</evidence>
<organism evidence="1 2">
    <name type="scientific">Candidatus Nitrosocosmicus franklandianus</name>
    <dbReference type="NCBI Taxonomy" id="1798806"/>
    <lineage>
        <taxon>Archaea</taxon>
        <taxon>Nitrososphaerota</taxon>
        <taxon>Nitrososphaeria</taxon>
        <taxon>Nitrososphaerales</taxon>
        <taxon>Nitrososphaeraceae</taxon>
        <taxon>Candidatus Nitrosocosmicus</taxon>
    </lineage>
</organism>
<dbReference type="OrthoDB" id="8516at2157"/>
<name>A0A484I9A8_9ARCH</name>
<gene>
    <name evidence="1" type="ORF">NFRAN_0251</name>
</gene>
<dbReference type="AlphaFoldDB" id="A0A484I9A8"/>
<reference evidence="1 2" key="1">
    <citation type="submission" date="2019-02" db="EMBL/GenBank/DDBJ databases">
        <authorList>
            <person name="Lehtovirta-Morley E L."/>
        </authorList>
    </citation>
    <scope>NUCLEOTIDE SEQUENCE [LARGE SCALE GENOMIC DNA]</scope>
    <source>
        <strain evidence="1">NFRAN1</strain>
    </source>
</reference>
<dbReference type="KEGG" id="nfn:NFRAN_0251"/>
<evidence type="ECO:0000313" key="2">
    <source>
        <dbReference type="Proteomes" id="UP000294299"/>
    </source>
</evidence>
<dbReference type="RefSeq" id="WP_172602016.1">
    <property type="nucleotide sequence ID" value="NZ_LR216287.1"/>
</dbReference>
<dbReference type="Proteomes" id="UP000294299">
    <property type="component" value="Chromosome NFRAN"/>
</dbReference>
<dbReference type="GeneID" id="39419820"/>
<accession>A0A484I9A8</accession>
<keyword evidence="2" id="KW-1185">Reference proteome</keyword>
<sequence length="110" mass="12584">MQYFTALKIGEKRVRDAQELLSSFISDNTPALPALALKDNKSNNWEPVGEENYFAILKEDQGYLIAICDKNGIAKSIANWFSEEKKEEIRRKLNERGDIFEYNGKVSLPV</sequence>